<feature type="region of interest" description="Disordered" evidence="2">
    <location>
        <begin position="1"/>
        <end position="89"/>
    </location>
</feature>
<sequence length="309" mass="33459">MARSPAAGGASGLQAMSKQSTPKTMSSRLMTMKFMQRGAAASTPDAESPTTPKIEDEGSAKRRKVSHTPATSKPSTPIYDQKAVKAALEEEEKKRQAAVAKRAAELGDSHWVLDATFPTPASGSRAPLSVVQVGFAQIDSPGLSHEREEDSFENVQITARGSFLQFNMKRSKKSTDIKKEKDEEEEGELGSDDDSDDDSSSDSSDDGSQDQSSSQSRDEDESDRGRRNSPTNDAARKRARSSVSSKRSEERRKSQQLAAKRRKKEIKLNTPTSISGAGGLSGDRPSFPLTCHACGKLGHKIADCPNKRR</sequence>
<feature type="compositionally biased region" description="Acidic residues" evidence="2">
    <location>
        <begin position="182"/>
        <end position="208"/>
    </location>
</feature>
<organism evidence="4 5">
    <name type="scientific">Diplogelasinospora grovesii</name>
    <dbReference type="NCBI Taxonomy" id="303347"/>
    <lineage>
        <taxon>Eukaryota</taxon>
        <taxon>Fungi</taxon>
        <taxon>Dikarya</taxon>
        <taxon>Ascomycota</taxon>
        <taxon>Pezizomycotina</taxon>
        <taxon>Sordariomycetes</taxon>
        <taxon>Sordariomycetidae</taxon>
        <taxon>Sordariales</taxon>
        <taxon>Diplogelasinosporaceae</taxon>
        <taxon>Diplogelasinospora</taxon>
    </lineage>
</organism>
<evidence type="ECO:0000256" key="2">
    <source>
        <dbReference type="SAM" id="MobiDB-lite"/>
    </source>
</evidence>
<dbReference type="Pfam" id="PF00098">
    <property type="entry name" value="zf-CCHC"/>
    <property type="match status" value="1"/>
</dbReference>
<feature type="region of interest" description="Disordered" evidence="2">
    <location>
        <begin position="141"/>
        <end position="287"/>
    </location>
</feature>
<proteinExistence type="predicted"/>
<dbReference type="GO" id="GO:0003676">
    <property type="term" value="F:nucleic acid binding"/>
    <property type="evidence" value="ECO:0007669"/>
    <property type="project" value="InterPro"/>
</dbReference>
<keyword evidence="5" id="KW-1185">Reference proteome</keyword>
<dbReference type="PROSITE" id="PS50158">
    <property type="entry name" value="ZF_CCHC"/>
    <property type="match status" value="1"/>
</dbReference>
<gene>
    <name evidence="4" type="ORF">QBC46DRAFT_386610</name>
</gene>
<feature type="compositionally biased region" description="Polar residues" evidence="2">
    <location>
        <begin position="14"/>
        <end position="29"/>
    </location>
</feature>
<dbReference type="Proteomes" id="UP001303473">
    <property type="component" value="Unassembled WGS sequence"/>
</dbReference>
<feature type="domain" description="CCHC-type" evidence="3">
    <location>
        <begin position="291"/>
        <end position="306"/>
    </location>
</feature>
<keyword evidence="1" id="KW-0863">Zinc-finger</keyword>
<dbReference type="InterPro" id="IPR036875">
    <property type="entry name" value="Znf_CCHC_sf"/>
</dbReference>
<evidence type="ECO:0000259" key="3">
    <source>
        <dbReference type="PROSITE" id="PS50158"/>
    </source>
</evidence>
<evidence type="ECO:0000313" key="5">
    <source>
        <dbReference type="Proteomes" id="UP001303473"/>
    </source>
</evidence>
<reference evidence="5" key="1">
    <citation type="journal article" date="2023" name="Mol. Phylogenet. Evol.">
        <title>Genome-scale phylogeny and comparative genomics of the fungal order Sordariales.</title>
        <authorList>
            <person name="Hensen N."/>
            <person name="Bonometti L."/>
            <person name="Westerberg I."/>
            <person name="Brannstrom I.O."/>
            <person name="Guillou S."/>
            <person name="Cros-Aarteil S."/>
            <person name="Calhoun S."/>
            <person name="Haridas S."/>
            <person name="Kuo A."/>
            <person name="Mondo S."/>
            <person name="Pangilinan J."/>
            <person name="Riley R."/>
            <person name="LaButti K."/>
            <person name="Andreopoulos B."/>
            <person name="Lipzen A."/>
            <person name="Chen C."/>
            <person name="Yan M."/>
            <person name="Daum C."/>
            <person name="Ng V."/>
            <person name="Clum A."/>
            <person name="Steindorff A."/>
            <person name="Ohm R.A."/>
            <person name="Martin F."/>
            <person name="Silar P."/>
            <person name="Natvig D.O."/>
            <person name="Lalanne C."/>
            <person name="Gautier V."/>
            <person name="Ament-Velasquez S.L."/>
            <person name="Kruys A."/>
            <person name="Hutchinson M.I."/>
            <person name="Powell A.J."/>
            <person name="Barry K."/>
            <person name="Miller A.N."/>
            <person name="Grigoriev I.V."/>
            <person name="Debuchy R."/>
            <person name="Gladieux P."/>
            <person name="Hiltunen Thoren M."/>
            <person name="Johannesson H."/>
        </authorList>
    </citation>
    <scope>NUCLEOTIDE SEQUENCE [LARGE SCALE GENOMIC DNA]</scope>
    <source>
        <strain evidence="5">CBS 340.73</strain>
    </source>
</reference>
<keyword evidence="1" id="KW-0479">Metal-binding</keyword>
<keyword evidence="1" id="KW-0862">Zinc</keyword>
<dbReference type="SUPFAM" id="SSF57756">
    <property type="entry name" value="Retrovirus zinc finger-like domains"/>
    <property type="match status" value="1"/>
</dbReference>
<dbReference type="SMART" id="SM00343">
    <property type="entry name" value="ZnF_C2HC"/>
    <property type="match status" value="1"/>
</dbReference>
<dbReference type="EMBL" id="MU853803">
    <property type="protein sequence ID" value="KAK3939919.1"/>
    <property type="molecule type" value="Genomic_DNA"/>
</dbReference>
<evidence type="ECO:0000313" key="4">
    <source>
        <dbReference type="EMBL" id="KAK3939919.1"/>
    </source>
</evidence>
<accession>A0AAN6S481</accession>
<comment type="caution">
    <text evidence="4">The sequence shown here is derived from an EMBL/GenBank/DDBJ whole genome shotgun (WGS) entry which is preliminary data.</text>
</comment>
<evidence type="ECO:0000256" key="1">
    <source>
        <dbReference type="PROSITE-ProRule" id="PRU00047"/>
    </source>
</evidence>
<protein>
    <recommendedName>
        <fullName evidence="3">CCHC-type domain-containing protein</fullName>
    </recommendedName>
</protein>
<dbReference type="GO" id="GO:0008270">
    <property type="term" value="F:zinc ion binding"/>
    <property type="evidence" value="ECO:0007669"/>
    <property type="project" value="UniProtKB-KW"/>
</dbReference>
<dbReference type="AlphaFoldDB" id="A0AAN6S481"/>
<dbReference type="InterPro" id="IPR001878">
    <property type="entry name" value="Znf_CCHC"/>
</dbReference>
<name>A0AAN6S481_9PEZI</name>